<dbReference type="Proteomes" id="UP001164539">
    <property type="component" value="Chromosome 1"/>
</dbReference>
<gene>
    <name evidence="1" type="ORF">OWV82_000253</name>
</gene>
<sequence>MASEPPTKTTATTATGPQEKRYRSIFDLPRDFFDSCRLLSPSATLVSENDASFEGSATKTLEEIDDYEEEEDKHSKKGFTLTRWTCNTCKTEFESLQEQRSHFKSDVHRFNVKLTIAGKNTVKEEDFDELTSDSLKDYDVSSISGSEDEVDKLSSCHDDLHGESVQIIRKKLFIRLQTGERVSIWKCLLLNEAESVSYVNDKTFSIDNGSCLRESEMIERLKILIHEPRDNTHLRVVLLARGGHFAGCIFDGNLAVAHKTFHRYVVRAKAGKKQSSKDATGKAANSAGAALRRYNELALKKEIQELLASWKPYFDASVCVYIYAPSTNRQLLFNGDKPCFNHQHCAVRNIPLTVRRPTLKETQRVYRQMTQAAYEVDDKDILLGTCEDSSANSISNGCPSFKEDLGDKSDLRETSEASSSCKKSSEQCVSSESESEVIGITTALHEAAKSGDAHKILELLEQGLDPCTRDEKGRTPYMLASEKEVRNTFRRFMAANVDKWDWHSAKVPSALTKEIEESQAAKQAEKDAKRKARAKELKKFRKAREKKAQAEAASENAAAVAENRSKPASVVKGEAQMRGPHISQQEELKRAQAAEREKRAAAAERRLAAAASASAQGNCASTAHPSLPKTGLATEIDCSCCGASLVGKVPFHRYNYKYCSTSCMHVHREVLEDG</sequence>
<organism evidence="1 2">
    <name type="scientific">Melia azedarach</name>
    <name type="common">Chinaberry tree</name>
    <dbReference type="NCBI Taxonomy" id="155640"/>
    <lineage>
        <taxon>Eukaryota</taxon>
        <taxon>Viridiplantae</taxon>
        <taxon>Streptophyta</taxon>
        <taxon>Embryophyta</taxon>
        <taxon>Tracheophyta</taxon>
        <taxon>Spermatophyta</taxon>
        <taxon>Magnoliopsida</taxon>
        <taxon>eudicotyledons</taxon>
        <taxon>Gunneridae</taxon>
        <taxon>Pentapetalae</taxon>
        <taxon>rosids</taxon>
        <taxon>malvids</taxon>
        <taxon>Sapindales</taxon>
        <taxon>Meliaceae</taxon>
        <taxon>Melia</taxon>
    </lineage>
</organism>
<evidence type="ECO:0000313" key="1">
    <source>
        <dbReference type="EMBL" id="KAJ4727096.1"/>
    </source>
</evidence>
<reference evidence="1 2" key="1">
    <citation type="journal article" date="2023" name="Science">
        <title>Complex scaffold remodeling in plant triterpene biosynthesis.</title>
        <authorList>
            <person name="De La Pena R."/>
            <person name="Hodgson H."/>
            <person name="Liu J.C."/>
            <person name="Stephenson M.J."/>
            <person name="Martin A.C."/>
            <person name="Owen C."/>
            <person name="Harkess A."/>
            <person name="Leebens-Mack J."/>
            <person name="Jimenez L.E."/>
            <person name="Osbourn A."/>
            <person name="Sattely E.S."/>
        </authorList>
    </citation>
    <scope>NUCLEOTIDE SEQUENCE [LARGE SCALE GENOMIC DNA]</scope>
    <source>
        <strain evidence="2">cv. JPN11</strain>
        <tissue evidence="1">Leaf</tissue>
    </source>
</reference>
<dbReference type="EMBL" id="CM051394">
    <property type="protein sequence ID" value="KAJ4727096.1"/>
    <property type="molecule type" value="Genomic_DNA"/>
</dbReference>
<accession>A0ACC1YUF7</accession>
<keyword evidence="2" id="KW-1185">Reference proteome</keyword>
<name>A0ACC1YUF7_MELAZ</name>
<proteinExistence type="predicted"/>
<evidence type="ECO:0000313" key="2">
    <source>
        <dbReference type="Proteomes" id="UP001164539"/>
    </source>
</evidence>
<comment type="caution">
    <text evidence="1">The sequence shown here is derived from an EMBL/GenBank/DDBJ whole genome shotgun (WGS) entry which is preliminary data.</text>
</comment>
<protein>
    <submittedName>
        <fullName evidence="1">Ankyrin repeat and zinc finger domain-containing protein 1-like</fullName>
    </submittedName>
</protein>